<reference evidence="8 9" key="1">
    <citation type="submission" date="2022-05" db="EMBL/GenBank/DDBJ databases">
        <authorList>
            <consortium name="Genoscope - CEA"/>
            <person name="William W."/>
        </authorList>
    </citation>
    <scope>NUCLEOTIDE SEQUENCE [LARGE SCALE GENOMIC DNA]</scope>
</reference>
<dbReference type="Proteomes" id="UP001159427">
    <property type="component" value="Unassembled WGS sequence"/>
</dbReference>
<evidence type="ECO:0000259" key="7">
    <source>
        <dbReference type="PROSITE" id="PS50262"/>
    </source>
</evidence>
<feature type="transmembrane region" description="Helical" evidence="6">
    <location>
        <begin position="472"/>
        <end position="495"/>
    </location>
</feature>
<feature type="transmembrane region" description="Helical" evidence="6">
    <location>
        <begin position="515"/>
        <end position="537"/>
    </location>
</feature>
<evidence type="ECO:0000256" key="6">
    <source>
        <dbReference type="SAM" id="Phobius"/>
    </source>
</evidence>
<feature type="transmembrane region" description="Helical" evidence="6">
    <location>
        <begin position="557"/>
        <end position="580"/>
    </location>
</feature>
<evidence type="ECO:0000256" key="2">
    <source>
        <dbReference type="ARBA" id="ARBA00022475"/>
    </source>
</evidence>
<keyword evidence="2" id="KW-1003">Cell membrane</keyword>
<feature type="domain" description="G-protein coupled receptors family 1 profile" evidence="7">
    <location>
        <begin position="452"/>
        <end position="706"/>
    </location>
</feature>
<dbReference type="PRINTS" id="PR00237">
    <property type="entry name" value="GPCRRHODOPSN"/>
</dbReference>
<sequence>MKVLLYSENTEVLNCFVVLTFNPFTFNKICLTSNCVLVIHKEFSKFQSEQGRVLNQTASCLFLIQLHDIQFGPVKQSSVVDTTLITLFTLVVENSSFLCHAEYCSIEKKEVESLNHLRCRSRLSSVSRLWSSYTQKRGDELRQWQTARMQQQINLFLAVLNIFLSFCATLGNALILVALRKVSSIHPPTKSLVQCLNITDFFIGLICQPLFAIHLLHHHSVLDFKFAHLHNEFSLFILLFEVSFLTSAAISVDRLSALLLGPRYRHVVTLFRVRAIIACFWFIAVLNGTLFFVRVKFFFDMNANVGLFWTSFGLVILSVMISTLSYLKIFFTLRRRHGQVQEHVQPGERRNPLNLARYKKTVTRTVWGHLALLACYGPYTVLAMLLWHGIVSYTPGVLVTLDFFISLLFLNSSLNPVLFCWRIREVRMEIPTGLQIFFSALFIFLSITATLGNALILFALCKVSSIHAPTKLLFRCLAVTDLCVGLTCAPLHAYIFLRDFRDGDYIEELYYITDFFFDMLLAVSALTSAAISVDRLLALLLRLRYRHVVTSCRVRSIIACFWVIAILNASFCNAAEIGFLDMTVRLASYWEFFGLLVFAIVISTFSYIKIFFSIRHQKTQVHRAVQPKQLRQGENPLNIARYKKTVYSVAWIQFAILACYTPYIIMTLIWWFRIIDDPTELLILQITDIFFICLLFLNSSVNPILYCWRIRDVKKEVIHAFRECTCC</sequence>
<keyword evidence="4 6" id="KW-1133">Transmembrane helix</keyword>
<feature type="transmembrane region" description="Helical" evidence="6">
    <location>
        <begin position="592"/>
        <end position="612"/>
    </location>
</feature>
<dbReference type="PANTHER" id="PTHR22750">
    <property type="entry name" value="G-PROTEIN COUPLED RECEPTOR"/>
    <property type="match status" value="1"/>
</dbReference>
<evidence type="ECO:0000256" key="1">
    <source>
        <dbReference type="ARBA" id="ARBA00004651"/>
    </source>
</evidence>
<dbReference type="InterPro" id="IPR000276">
    <property type="entry name" value="GPCR_Rhodpsn"/>
</dbReference>
<accession>A0ABN8SR74</accession>
<dbReference type="EMBL" id="CALNXI010003677">
    <property type="protein sequence ID" value="CAH3194015.1"/>
    <property type="molecule type" value="Genomic_DNA"/>
</dbReference>
<feature type="transmembrane region" description="Helical" evidence="6">
    <location>
        <begin position="273"/>
        <end position="295"/>
    </location>
</feature>
<feature type="domain" description="G-protein coupled receptors family 1 profile" evidence="7">
    <location>
        <begin position="171"/>
        <end position="419"/>
    </location>
</feature>
<evidence type="ECO:0000256" key="5">
    <source>
        <dbReference type="ARBA" id="ARBA00023136"/>
    </source>
</evidence>
<name>A0ABN8SR74_9CNID</name>
<gene>
    <name evidence="8" type="ORF">PEVE_00026950</name>
</gene>
<feature type="transmembrane region" description="Helical" evidence="6">
    <location>
        <begin position="683"/>
        <end position="708"/>
    </location>
</feature>
<dbReference type="Pfam" id="PF00001">
    <property type="entry name" value="7tm_1"/>
    <property type="match status" value="2"/>
</dbReference>
<feature type="transmembrane region" description="Helical" evidence="6">
    <location>
        <begin position="233"/>
        <end position="252"/>
    </location>
</feature>
<proteinExistence type="predicted"/>
<feature type="transmembrane region" description="Helical" evidence="6">
    <location>
        <begin position="307"/>
        <end position="327"/>
    </location>
</feature>
<evidence type="ECO:0000313" key="9">
    <source>
        <dbReference type="Proteomes" id="UP001159427"/>
    </source>
</evidence>
<comment type="subcellular location">
    <subcellularLocation>
        <location evidence="1">Cell membrane</location>
        <topology evidence="1">Multi-pass membrane protein</topology>
    </subcellularLocation>
</comment>
<dbReference type="InterPro" id="IPR017452">
    <property type="entry name" value="GPCR_Rhodpsn_7TM"/>
</dbReference>
<keyword evidence="5 6" id="KW-0472">Membrane</keyword>
<dbReference type="Gene3D" id="1.20.1070.10">
    <property type="entry name" value="Rhodopsin 7-helix transmembrane proteins"/>
    <property type="match status" value="2"/>
</dbReference>
<protein>
    <recommendedName>
        <fullName evidence="7">G-protein coupled receptors family 1 profile domain-containing protein</fullName>
    </recommendedName>
</protein>
<organism evidence="8 9">
    <name type="scientific">Porites evermanni</name>
    <dbReference type="NCBI Taxonomy" id="104178"/>
    <lineage>
        <taxon>Eukaryota</taxon>
        <taxon>Metazoa</taxon>
        <taxon>Cnidaria</taxon>
        <taxon>Anthozoa</taxon>
        <taxon>Hexacorallia</taxon>
        <taxon>Scleractinia</taxon>
        <taxon>Fungiina</taxon>
        <taxon>Poritidae</taxon>
        <taxon>Porites</taxon>
    </lineage>
</organism>
<evidence type="ECO:0000256" key="3">
    <source>
        <dbReference type="ARBA" id="ARBA00022692"/>
    </source>
</evidence>
<feature type="transmembrane region" description="Helical" evidence="6">
    <location>
        <begin position="191"/>
        <end position="213"/>
    </location>
</feature>
<comment type="caution">
    <text evidence="8">The sequence shown here is derived from an EMBL/GenBank/DDBJ whole genome shotgun (WGS) entry which is preliminary data.</text>
</comment>
<evidence type="ECO:0000313" key="8">
    <source>
        <dbReference type="EMBL" id="CAH3194015.1"/>
    </source>
</evidence>
<feature type="transmembrane region" description="Helical" evidence="6">
    <location>
        <begin position="366"/>
        <end position="390"/>
    </location>
</feature>
<keyword evidence="9" id="KW-1185">Reference proteome</keyword>
<dbReference type="SUPFAM" id="SSF81321">
    <property type="entry name" value="Family A G protein-coupled receptor-like"/>
    <property type="match status" value="2"/>
</dbReference>
<evidence type="ECO:0000256" key="4">
    <source>
        <dbReference type="ARBA" id="ARBA00022989"/>
    </source>
</evidence>
<feature type="transmembrane region" description="Helical" evidence="6">
    <location>
        <begin position="155"/>
        <end position="179"/>
    </location>
</feature>
<feature type="transmembrane region" description="Helical" evidence="6">
    <location>
        <begin position="649"/>
        <end position="671"/>
    </location>
</feature>
<dbReference type="PROSITE" id="PS50262">
    <property type="entry name" value="G_PROTEIN_RECEP_F1_2"/>
    <property type="match status" value="2"/>
</dbReference>
<dbReference type="CDD" id="cd00637">
    <property type="entry name" value="7tm_classA_rhodopsin-like"/>
    <property type="match status" value="2"/>
</dbReference>
<feature type="transmembrane region" description="Helical" evidence="6">
    <location>
        <begin position="436"/>
        <end position="460"/>
    </location>
</feature>
<keyword evidence="3 6" id="KW-0812">Transmembrane</keyword>